<evidence type="ECO:0000313" key="1">
    <source>
        <dbReference type="EMBL" id="KAJ8648690.1"/>
    </source>
</evidence>
<comment type="caution">
    <text evidence="1">The sequence shown here is derived from an EMBL/GenBank/DDBJ whole genome shotgun (WGS) entry which is preliminary data.</text>
</comment>
<evidence type="ECO:0000313" key="2">
    <source>
        <dbReference type="Proteomes" id="UP001234297"/>
    </source>
</evidence>
<protein>
    <submittedName>
        <fullName evidence="1">Uncharacterized protein</fullName>
    </submittedName>
</protein>
<accession>A0ACC2MSR3</accession>
<keyword evidence="2" id="KW-1185">Reference proteome</keyword>
<dbReference type="EMBL" id="CM056809">
    <property type="protein sequence ID" value="KAJ8648690.1"/>
    <property type="molecule type" value="Genomic_DNA"/>
</dbReference>
<sequence length="1235" mass="137790">MSFRIFHWNFSIRHFDLMVLCLRRKNRIANKRFSKVNEESPDKDAGNSSKSRLRKRKLLDMSGSQWSKEELQRFYEAYRKYGKDWKKVASVLRNRSAEMVESLYTMNRAYLSLPEGLSSVAGLIAMMTDHYNMLEGTQGSESERESNDGVSTSHKPQRRRGKLQLSVAKGLNGPFLDLLQCPPAPSYGCLSLLKKRRSGGGRPIPVGKRTPRFPVSYPCSKDEREKIFSASKRGLKTDKDSSDDDVAHVAALALAEGLHRGGSPQVSRTPSRSEHTRPSPIQNGERKHDESEVASTKVIGSAIYEERFEGSLGSREADSGDFSREATEGAGRVEIEKQVKKVQGKKPKVQAMGNDHFDDIREACSGTEEGLALRTVKDEIETEVTNGNVARSSPKGPRKRSRQLFSRDESSALDALQTLADITLNYHVPLSAGDSESSIRIKEEKKENNTHVKSNVSEAMSANLRREKPKASKNKAKGHSSMVEVDINAPKEVDKDSSLNVSATAEGKQQHYQATSRIQKRKRKSSTAKMLKTEDYGDSILSESQRAAEASTEEVKRLTSKAKRISQTVPPPKQGASVRQTEFSTDSDARRTGAPLTESTAHASAINQIYSQTKYRSRRKMGLGKIFQEPRSSENVGNVRPNKLSRLVHDKALDLKNGLSHCLLSQLLRRWCVFEWFYSAIDYPWFAKSEFVEYLNHVGLGHIPRLTRVEWGVIRSSLGKPRRFSKQFLQEEREKLEQYRESVRTHYAELRAGTREGLATDLARPLSVGQRVIACHPRTREIHDGSVLTVDRNRCRVQFDWPELGVEFVKDIDCMPLNPLENMPEALRRQNTAVDRFRENINGIKVDSESEEWRSGGSIKLHQSENLEKVDGFCQVTSSNYPMNTLLSQAKGDTIDEVLQAKAAANEVASAQATYSQPYTFAQIQAREADIKALSELNRALDKKEALVLELKHMNEEVESKHKNEEGMGNQKGGDSFTDMDHHFKQQYAMVLLQLKAANDQVSSALVCLRQRNTFHGNSMPQWVSRSMPNLGGCGVPSSSFDRPAFISQELGSHVIGIVESSRRKARTMVHEAMEVVSSSKEAEDALARVGEADSTNSQHPGADSGLPAVGSCTPDTRYGSAAFHDQPTCLLETTTAVHAPSLKQNNSDGNELQAPSELISACVATLLMIQTCTERPPDEVVQILDMAVTSLQPCCPQNLDIYIEIQKCMGRVKHQILARIPTQTGILTTELQSI</sequence>
<proteinExistence type="predicted"/>
<reference evidence="1 2" key="1">
    <citation type="journal article" date="2022" name="Hortic Res">
        <title>A haplotype resolved chromosomal level avocado genome allows analysis of novel avocado genes.</title>
        <authorList>
            <person name="Nath O."/>
            <person name="Fletcher S.J."/>
            <person name="Hayward A."/>
            <person name="Shaw L.M."/>
            <person name="Masouleh A.K."/>
            <person name="Furtado A."/>
            <person name="Henry R.J."/>
            <person name="Mitter N."/>
        </authorList>
    </citation>
    <scope>NUCLEOTIDE SEQUENCE [LARGE SCALE GENOMIC DNA]</scope>
    <source>
        <strain evidence="2">cv. Hass</strain>
    </source>
</reference>
<dbReference type="Proteomes" id="UP001234297">
    <property type="component" value="Chromosome 1"/>
</dbReference>
<name>A0ACC2MSR3_PERAE</name>
<gene>
    <name evidence="1" type="ORF">MRB53_001713</name>
</gene>
<organism evidence="1 2">
    <name type="scientific">Persea americana</name>
    <name type="common">Avocado</name>
    <dbReference type="NCBI Taxonomy" id="3435"/>
    <lineage>
        <taxon>Eukaryota</taxon>
        <taxon>Viridiplantae</taxon>
        <taxon>Streptophyta</taxon>
        <taxon>Embryophyta</taxon>
        <taxon>Tracheophyta</taxon>
        <taxon>Spermatophyta</taxon>
        <taxon>Magnoliopsida</taxon>
        <taxon>Magnoliidae</taxon>
        <taxon>Laurales</taxon>
        <taxon>Lauraceae</taxon>
        <taxon>Persea</taxon>
    </lineage>
</organism>